<gene>
    <name evidence="2" type="ORF">OCBIM_22034608mg</name>
</gene>
<feature type="transmembrane region" description="Helical" evidence="1">
    <location>
        <begin position="26"/>
        <end position="45"/>
    </location>
</feature>
<dbReference type="EMBL" id="KQ416539">
    <property type="protein sequence ID" value="KOF96549.1"/>
    <property type="molecule type" value="Genomic_DNA"/>
</dbReference>
<accession>A0A0L8I5D4</accession>
<organism evidence="2">
    <name type="scientific">Octopus bimaculoides</name>
    <name type="common">California two-spotted octopus</name>
    <dbReference type="NCBI Taxonomy" id="37653"/>
    <lineage>
        <taxon>Eukaryota</taxon>
        <taxon>Metazoa</taxon>
        <taxon>Spiralia</taxon>
        <taxon>Lophotrochozoa</taxon>
        <taxon>Mollusca</taxon>
        <taxon>Cephalopoda</taxon>
        <taxon>Coleoidea</taxon>
        <taxon>Octopodiformes</taxon>
        <taxon>Octopoda</taxon>
        <taxon>Incirrata</taxon>
        <taxon>Octopodidae</taxon>
        <taxon>Octopus</taxon>
    </lineage>
</organism>
<keyword evidence="1" id="KW-0812">Transmembrane</keyword>
<protein>
    <submittedName>
        <fullName evidence="2">Uncharacterized protein</fullName>
    </submittedName>
</protein>
<dbReference type="AlphaFoldDB" id="A0A0L8I5D4"/>
<reference evidence="2" key="1">
    <citation type="submission" date="2015-07" db="EMBL/GenBank/DDBJ databases">
        <title>MeaNS - Measles Nucleotide Surveillance Program.</title>
        <authorList>
            <person name="Tran T."/>
            <person name="Druce J."/>
        </authorList>
    </citation>
    <scope>NUCLEOTIDE SEQUENCE</scope>
    <source>
        <strain evidence="2">UCB-OBI-ISO-001</strain>
        <tissue evidence="2">Gonad</tissue>
    </source>
</reference>
<sequence>MFTICFSGFCSTRVFSLQFGGLIRGSLLIFSFLCLPFLIICHVVFNRNSKSYGKLRKSCKGTC</sequence>
<proteinExistence type="predicted"/>
<evidence type="ECO:0000256" key="1">
    <source>
        <dbReference type="SAM" id="Phobius"/>
    </source>
</evidence>
<keyword evidence="1" id="KW-0472">Membrane</keyword>
<name>A0A0L8I5D4_OCTBM</name>
<evidence type="ECO:0000313" key="2">
    <source>
        <dbReference type="EMBL" id="KOF96549.1"/>
    </source>
</evidence>
<keyword evidence="1" id="KW-1133">Transmembrane helix</keyword>